<protein>
    <submittedName>
        <fullName evidence="3">Gas vesicle protein</fullName>
    </submittedName>
</protein>
<comment type="caution">
    <text evidence="3">The sequence shown here is derived from an EMBL/GenBank/DDBJ whole genome shotgun (WGS) entry which is preliminary data.</text>
</comment>
<dbReference type="EMBL" id="BBPA01000015">
    <property type="protein sequence ID" value="GAL91875.1"/>
    <property type="molecule type" value="Genomic_DNA"/>
</dbReference>
<feature type="region of interest" description="Disordered" evidence="1">
    <location>
        <begin position="105"/>
        <end position="132"/>
    </location>
</feature>
<reference evidence="4" key="1">
    <citation type="journal article" date="2015" name="Genome">
        <title>Whole Genome Sequence of the Non-Microcystin-Producing Microcystis aeruginosa Strain NIES-44.</title>
        <authorList>
            <person name="Okano K."/>
            <person name="Miyata N."/>
            <person name="Ozaki Y."/>
        </authorList>
    </citation>
    <scope>NUCLEOTIDE SEQUENCE [LARGE SCALE GENOMIC DNA]</scope>
    <source>
        <strain evidence="4">NIES-44</strain>
    </source>
</reference>
<evidence type="ECO:0000313" key="3">
    <source>
        <dbReference type="EMBL" id="GAL91875.1"/>
    </source>
</evidence>
<keyword evidence="2" id="KW-0472">Membrane</keyword>
<dbReference type="PANTHER" id="PTHR35792:SF1">
    <property type="entry name" value="SLL0268 PROTEIN"/>
    <property type="match status" value="1"/>
</dbReference>
<dbReference type="AlphaFoldDB" id="A0A0A1VQ64"/>
<keyword evidence="2" id="KW-0812">Transmembrane</keyword>
<dbReference type="PANTHER" id="PTHR35792">
    <property type="entry name" value="GENERAL STRESS PROTEIN"/>
    <property type="match status" value="1"/>
</dbReference>
<keyword evidence="2" id="KW-1133">Transmembrane helix</keyword>
<sequence length="132" mass="14147">MLVKLGIKYKGNPMADKNNGNGGLFLVGVLVGSAIGAVAGLLVAPRSGKETRRILQKSARALPELAEDLTTTMQLQADRLSESARRNWDDTLIRLKEAVTAGIEASQSLATDNPFPDSEESPQGDNHHSNDH</sequence>
<dbReference type="InterPro" id="IPR052928">
    <property type="entry name" value="Desiccation-related_membrane"/>
</dbReference>
<evidence type="ECO:0000313" key="4">
    <source>
        <dbReference type="Proteomes" id="UP000030321"/>
    </source>
</evidence>
<evidence type="ECO:0000256" key="1">
    <source>
        <dbReference type="SAM" id="MobiDB-lite"/>
    </source>
</evidence>
<dbReference type="InterPro" id="IPR024623">
    <property type="entry name" value="YtxH"/>
</dbReference>
<dbReference type="Pfam" id="PF12732">
    <property type="entry name" value="YtxH"/>
    <property type="match status" value="1"/>
</dbReference>
<proteinExistence type="predicted"/>
<gene>
    <name evidence="3" type="ORF">N44_00163</name>
</gene>
<feature type="transmembrane region" description="Helical" evidence="2">
    <location>
        <begin position="23"/>
        <end position="44"/>
    </location>
</feature>
<organism evidence="3 4">
    <name type="scientific">Microcystis aeruginosa NIES-44</name>
    <dbReference type="NCBI Taxonomy" id="449439"/>
    <lineage>
        <taxon>Bacteria</taxon>
        <taxon>Bacillati</taxon>
        <taxon>Cyanobacteriota</taxon>
        <taxon>Cyanophyceae</taxon>
        <taxon>Oscillatoriophycideae</taxon>
        <taxon>Chroococcales</taxon>
        <taxon>Microcystaceae</taxon>
        <taxon>Microcystis</taxon>
    </lineage>
</organism>
<name>A0A0A1VQ64_MICAE</name>
<accession>A0A0A1VQ64</accession>
<dbReference type="Proteomes" id="UP000030321">
    <property type="component" value="Unassembled WGS sequence"/>
</dbReference>
<evidence type="ECO:0000256" key="2">
    <source>
        <dbReference type="SAM" id="Phobius"/>
    </source>
</evidence>